<dbReference type="RefSeq" id="WP_342016949.1">
    <property type="nucleotide sequence ID" value="NZ_JAAKLF010000067.1"/>
</dbReference>
<name>A0ABU9J8D1_AEREN</name>
<sequence length="120" mass="13540">MKSFFVAIVLLLMGQNSTLAKYDVDNHAILTTDLEKWCSGEADEQAFCHGFLTGIYENSTCMNPPRKTYSFQELKGTFLGWAKFKGDKRYAFASEGAAMALYEKYGCKSYLQKTLMGLKD</sequence>
<feature type="signal peptide" evidence="1">
    <location>
        <begin position="1"/>
        <end position="20"/>
    </location>
</feature>
<evidence type="ECO:0008006" key="4">
    <source>
        <dbReference type="Google" id="ProtNLM"/>
    </source>
</evidence>
<dbReference type="Proteomes" id="UP001491613">
    <property type="component" value="Unassembled WGS sequence"/>
</dbReference>
<feature type="chain" id="PRO_5046317186" description="Lysozyme inhibitor LprI N-terminal domain-containing protein" evidence="1">
    <location>
        <begin position="21"/>
        <end position="120"/>
    </location>
</feature>
<comment type="caution">
    <text evidence="2">The sequence shown here is derived from an EMBL/GenBank/DDBJ whole genome shotgun (WGS) entry which is preliminary data.</text>
</comment>
<evidence type="ECO:0000313" key="3">
    <source>
        <dbReference type="Proteomes" id="UP001491613"/>
    </source>
</evidence>
<keyword evidence="1" id="KW-0732">Signal</keyword>
<keyword evidence="3" id="KW-1185">Reference proteome</keyword>
<accession>A0ABU9J8D1</accession>
<protein>
    <recommendedName>
        <fullName evidence="4">Lysozyme inhibitor LprI N-terminal domain-containing protein</fullName>
    </recommendedName>
</protein>
<gene>
    <name evidence="2" type="ORF">V1482_05400</name>
</gene>
<dbReference type="EMBL" id="JAZDDP010000002">
    <property type="protein sequence ID" value="MEL3918845.1"/>
    <property type="molecule type" value="Genomic_DNA"/>
</dbReference>
<reference evidence="2 3" key="1">
    <citation type="submission" date="2024-01" db="EMBL/GenBank/DDBJ databases">
        <title>Horizontal gene transfer in Aeromonas trota.</title>
        <authorList>
            <person name="Otero Olarra J.E."/>
            <person name="Perez Valdespino A."/>
        </authorList>
    </citation>
    <scope>NUCLEOTIDE SEQUENCE [LARGE SCALE GENOMIC DNA]</scope>
    <source>
        <strain evidence="2 3">9.1</strain>
    </source>
</reference>
<evidence type="ECO:0000256" key="1">
    <source>
        <dbReference type="SAM" id="SignalP"/>
    </source>
</evidence>
<organism evidence="2 3">
    <name type="scientific">Aeromonas enteropelogenes</name>
    <name type="common">Aeromonas trota</name>
    <dbReference type="NCBI Taxonomy" id="29489"/>
    <lineage>
        <taxon>Bacteria</taxon>
        <taxon>Pseudomonadati</taxon>
        <taxon>Pseudomonadota</taxon>
        <taxon>Gammaproteobacteria</taxon>
        <taxon>Aeromonadales</taxon>
        <taxon>Aeromonadaceae</taxon>
        <taxon>Aeromonas</taxon>
    </lineage>
</organism>
<proteinExistence type="predicted"/>
<evidence type="ECO:0000313" key="2">
    <source>
        <dbReference type="EMBL" id="MEL3918845.1"/>
    </source>
</evidence>